<keyword evidence="8" id="KW-1185">Reference proteome</keyword>
<dbReference type="GO" id="GO:0008171">
    <property type="term" value="F:O-methyltransferase activity"/>
    <property type="evidence" value="ECO:0007669"/>
    <property type="project" value="InterPro"/>
</dbReference>
<keyword evidence="1 7" id="KW-0489">Methyltransferase</keyword>
<organism evidence="7 8">
    <name type="scientific">Actinomadura namibiensis</name>
    <dbReference type="NCBI Taxonomy" id="182080"/>
    <lineage>
        <taxon>Bacteria</taxon>
        <taxon>Bacillati</taxon>
        <taxon>Actinomycetota</taxon>
        <taxon>Actinomycetes</taxon>
        <taxon>Streptosporangiales</taxon>
        <taxon>Thermomonosporaceae</taxon>
        <taxon>Actinomadura</taxon>
    </lineage>
</organism>
<keyword evidence="3" id="KW-0949">S-adenosyl-L-methionine</keyword>
<evidence type="ECO:0000256" key="1">
    <source>
        <dbReference type="ARBA" id="ARBA00022603"/>
    </source>
</evidence>
<evidence type="ECO:0000313" key="7">
    <source>
        <dbReference type="EMBL" id="MBA8953049.1"/>
    </source>
</evidence>
<evidence type="ECO:0000259" key="5">
    <source>
        <dbReference type="Pfam" id="PF00891"/>
    </source>
</evidence>
<evidence type="ECO:0000256" key="3">
    <source>
        <dbReference type="ARBA" id="ARBA00022691"/>
    </source>
</evidence>
<evidence type="ECO:0000259" key="6">
    <source>
        <dbReference type="Pfam" id="PF08100"/>
    </source>
</evidence>
<name>A0A7W3LRP5_ACTNM</name>
<reference evidence="7 8" key="1">
    <citation type="submission" date="2020-08" db="EMBL/GenBank/DDBJ databases">
        <title>Genomic Encyclopedia of Type Strains, Phase IV (KMG-IV): sequencing the most valuable type-strain genomes for metagenomic binning, comparative biology and taxonomic classification.</title>
        <authorList>
            <person name="Goeker M."/>
        </authorList>
    </citation>
    <scope>NUCLEOTIDE SEQUENCE [LARGE SCALE GENOMIC DNA]</scope>
    <source>
        <strain evidence="7 8">DSM 44197</strain>
    </source>
</reference>
<comment type="caution">
    <text evidence="7">The sequence shown here is derived from an EMBL/GenBank/DDBJ whole genome shotgun (WGS) entry which is preliminary data.</text>
</comment>
<dbReference type="InterPro" id="IPR012967">
    <property type="entry name" value="COMT_dimerisation"/>
</dbReference>
<sequence>MDDLIPPGPETEPPAADVLAQMAQGLLVSQTLVAAEDLDLFTFLSAKGAATVAEVAAGVGVDERPAEIVLTACAALGLVERDGAGFRNTPVADHYLVRGRPYFFGDYIRMLRDHAFTGWMRVTEAVRSNRPSRWTAEQREDIFTSENRAKLFWDGLYPLSAVTARALGEAVDLGGVTRLLDVGGGGAAFDIELCRRYPGLRATVYDLPHVCEHAAERIGAAGLSERVSPHPGDFFADEELPDGHDAILLSMIMHDWDEARNRELLGKCFRALPRGGLLVISELLVDDDRTGPLDAALMSLNMLVATWGRNYTAGEYGDWLRAAGFDDVRTVRFRAPGANGAVLARKP</sequence>
<proteinExistence type="predicted"/>
<dbReference type="Pfam" id="PF08100">
    <property type="entry name" value="Dimerisation"/>
    <property type="match status" value="1"/>
</dbReference>
<dbReference type="PROSITE" id="PS51683">
    <property type="entry name" value="SAM_OMT_II"/>
    <property type="match status" value="1"/>
</dbReference>
<dbReference type="Gene3D" id="3.40.50.150">
    <property type="entry name" value="Vaccinia Virus protein VP39"/>
    <property type="match status" value="1"/>
</dbReference>
<dbReference type="InterPro" id="IPR029063">
    <property type="entry name" value="SAM-dependent_MTases_sf"/>
</dbReference>
<dbReference type="Pfam" id="PF00891">
    <property type="entry name" value="Methyltransf_2"/>
    <property type="match status" value="1"/>
</dbReference>
<evidence type="ECO:0000313" key="8">
    <source>
        <dbReference type="Proteomes" id="UP000572680"/>
    </source>
</evidence>
<keyword evidence="2 7" id="KW-0808">Transferase</keyword>
<dbReference type="InterPro" id="IPR001077">
    <property type="entry name" value="COMT_C"/>
</dbReference>
<dbReference type="GO" id="GO:0046983">
    <property type="term" value="F:protein dimerization activity"/>
    <property type="evidence" value="ECO:0007669"/>
    <property type="project" value="InterPro"/>
</dbReference>
<dbReference type="InterPro" id="IPR036390">
    <property type="entry name" value="WH_DNA-bd_sf"/>
</dbReference>
<dbReference type="Proteomes" id="UP000572680">
    <property type="component" value="Unassembled WGS sequence"/>
</dbReference>
<dbReference type="AlphaFoldDB" id="A0A7W3LRP5"/>
<dbReference type="PIRSF" id="PIRSF005739">
    <property type="entry name" value="O-mtase"/>
    <property type="match status" value="1"/>
</dbReference>
<dbReference type="SUPFAM" id="SSF53335">
    <property type="entry name" value="S-adenosyl-L-methionine-dependent methyltransferases"/>
    <property type="match status" value="1"/>
</dbReference>
<dbReference type="GO" id="GO:0032259">
    <property type="term" value="P:methylation"/>
    <property type="evidence" value="ECO:0007669"/>
    <property type="project" value="UniProtKB-KW"/>
</dbReference>
<gene>
    <name evidence="7" type="ORF">HNR61_004699</name>
</gene>
<dbReference type="SUPFAM" id="SSF46785">
    <property type="entry name" value="Winged helix' DNA-binding domain"/>
    <property type="match status" value="1"/>
</dbReference>
<dbReference type="PANTHER" id="PTHR43712:SF2">
    <property type="entry name" value="O-METHYLTRANSFERASE CICE"/>
    <property type="match status" value="1"/>
</dbReference>
<dbReference type="PANTHER" id="PTHR43712">
    <property type="entry name" value="PUTATIVE (AFU_ORTHOLOGUE AFUA_4G14580)-RELATED"/>
    <property type="match status" value="1"/>
</dbReference>
<evidence type="ECO:0000256" key="4">
    <source>
        <dbReference type="PIRSR" id="PIRSR005739-1"/>
    </source>
</evidence>
<dbReference type="InterPro" id="IPR016461">
    <property type="entry name" value="COMT-like"/>
</dbReference>
<evidence type="ECO:0000256" key="2">
    <source>
        <dbReference type="ARBA" id="ARBA00022679"/>
    </source>
</evidence>
<dbReference type="RefSeq" id="WP_182845302.1">
    <property type="nucleotide sequence ID" value="NZ_BAAALP010000033.1"/>
</dbReference>
<dbReference type="Gene3D" id="1.10.10.10">
    <property type="entry name" value="Winged helix-like DNA-binding domain superfamily/Winged helix DNA-binding domain"/>
    <property type="match status" value="1"/>
</dbReference>
<accession>A0A7W3LRP5</accession>
<feature type="domain" description="O-methyltransferase C-terminal" evidence="5">
    <location>
        <begin position="139"/>
        <end position="325"/>
    </location>
</feature>
<feature type="domain" description="O-methyltransferase dimerisation" evidence="6">
    <location>
        <begin position="21"/>
        <end position="97"/>
    </location>
</feature>
<dbReference type="EMBL" id="JACJIA010000006">
    <property type="protein sequence ID" value="MBA8953049.1"/>
    <property type="molecule type" value="Genomic_DNA"/>
</dbReference>
<protein>
    <submittedName>
        <fullName evidence="7">SAM-dependent methyltransferase</fullName>
    </submittedName>
</protein>
<dbReference type="CDD" id="cd02440">
    <property type="entry name" value="AdoMet_MTases"/>
    <property type="match status" value="1"/>
</dbReference>
<feature type="active site" description="Proton acceptor" evidence="4">
    <location>
        <position position="254"/>
    </location>
</feature>
<dbReference type="InterPro" id="IPR036388">
    <property type="entry name" value="WH-like_DNA-bd_sf"/>
</dbReference>